<dbReference type="PRINTS" id="PR00038">
    <property type="entry name" value="HTHLUXR"/>
</dbReference>
<dbReference type="AlphaFoldDB" id="A0A3N0V893"/>
<feature type="domain" description="HTH luxR-type" evidence="4">
    <location>
        <begin position="221"/>
        <end position="286"/>
    </location>
</feature>
<dbReference type="PANTHER" id="PTHR44688:SF16">
    <property type="entry name" value="DNA-BINDING TRANSCRIPTIONAL ACTIVATOR DEVR_DOSR"/>
    <property type="match status" value="1"/>
</dbReference>
<dbReference type="PANTHER" id="PTHR44688">
    <property type="entry name" value="DNA-BINDING TRANSCRIPTIONAL ACTIVATOR DEVR_DOSR"/>
    <property type="match status" value="1"/>
</dbReference>
<sequence>MQFNDPLIQSVYAAAAASGWQAARQRVLALLIEHLGASSGAWLTSGPSGLSGCYTESPDSGFSRSSLQALHFQEGQALSAEASGPPLRILRHAHAGSPLLSLLALRWPAQPVRPPPEQALLQQAVMHGAEAAALAMRLFVLRDEWLREMGRQNRGAAALVDARGTVHAASERFLELTGAAGAPRSFALPQAMLDQGGAFVRDGLHIRVEASDDLYLLHVRPPLALDILSPREQQIARGLGEGKTFKSIARNCGIAVSTVANHATRIYRKLGVYRREELVEAIRSSGLRQGS</sequence>
<evidence type="ECO:0000259" key="4">
    <source>
        <dbReference type="PROSITE" id="PS50043"/>
    </source>
</evidence>
<dbReference type="Gene3D" id="1.10.10.10">
    <property type="entry name" value="Winged helix-like DNA-binding domain superfamily/Winged helix DNA-binding domain"/>
    <property type="match status" value="1"/>
</dbReference>
<dbReference type="InterPro" id="IPR000792">
    <property type="entry name" value="Tscrpt_reg_LuxR_C"/>
</dbReference>
<dbReference type="InParanoid" id="A0A3N0V893"/>
<keyword evidence="3" id="KW-0804">Transcription</keyword>
<evidence type="ECO:0000256" key="3">
    <source>
        <dbReference type="ARBA" id="ARBA00023163"/>
    </source>
</evidence>
<dbReference type="SUPFAM" id="SSF46894">
    <property type="entry name" value="C-terminal effector domain of the bipartite response regulators"/>
    <property type="match status" value="1"/>
</dbReference>
<dbReference type="InterPro" id="IPR036388">
    <property type="entry name" value="WH-like_DNA-bd_sf"/>
</dbReference>
<dbReference type="EMBL" id="RJVO01000005">
    <property type="protein sequence ID" value="ROH89036.1"/>
    <property type="molecule type" value="Genomic_DNA"/>
</dbReference>
<evidence type="ECO:0000256" key="2">
    <source>
        <dbReference type="ARBA" id="ARBA00023125"/>
    </source>
</evidence>
<reference evidence="5 6" key="1">
    <citation type="submission" date="2018-10" db="EMBL/GenBank/DDBJ databases">
        <authorList>
            <person name="Chen W.-M."/>
        </authorList>
    </citation>
    <scope>NUCLEOTIDE SEQUENCE [LARGE SCALE GENOMIC DNA]</scope>
    <source>
        <strain evidence="5 6">THS-13</strain>
    </source>
</reference>
<dbReference type="GO" id="GO:0003677">
    <property type="term" value="F:DNA binding"/>
    <property type="evidence" value="ECO:0007669"/>
    <property type="project" value="UniProtKB-KW"/>
</dbReference>
<evidence type="ECO:0000313" key="5">
    <source>
        <dbReference type="EMBL" id="ROH89036.1"/>
    </source>
</evidence>
<evidence type="ECO:0000313" key="6">
    <source>
        <dbReference type="Proteomes" id="UP000282106"/>
    </source>
</evidence>
<dbReference type="PROSITE" id="PS50043">
    <property type="entry name" value="HTH_LUXR_2"/>
    <property type="match status" value="1"/>
</dbReference>
<dbReference type="GO" id="GO:0006355">
    <property type="term" value="P:regulation of DNA-templated transcription"/>
    <property type="evidence" value="ECO:0007669"/>
    <property type="project" value="InterPro"/>
</dbReference>
<dbReference type="InterPro" id="IPR016032">
    <property type="entry name" value="Sig_transdc_resp-reg_C-effctor"/>
</dbReference>
<dbReference type="Pfam" id="PF00196">
    <property type="entry name" value="GerE"/>
    <property type="match status" value="1"/>
</dbReference>
<accession>A0A3N0V893</accession>
<name>A0A3N0V893_9GAMM</name>
<gene>
    <name evidence="5" type="ORF">ED208_11520</name>
</gene>
<keyword evidence="2" id="KW-0238">DNA-binding</keyword>
<organism evidence="5 6">
    <name type="scientific">Stagnimonas aquatica</name>
    <dbReference type="NCBI Taxonomy" id="2689987"/>
    <lineage>
        <taxon>Bacteria</taxon>
        <taxon>Pseudomonadati</taxon>
        <taxon>Pseudomonadota</taxon>
        <taxon>Gammaproteobacteria</taxon>
        <taxon>Nevskiales</taxon>
        <taxon>Nevskiaceae</taxon>
        <taxon>Stagnimonas</taxon>
    </lineage>
</organism>
<dbReference type="SMART" id="SM00421">
    <property type="entry name" value="HTH_LUXR"/>
    <property type="match status" value="1"/>
</dbReference>
<protein>
    <submittedName>
        <fullName evidence="5">LuxR family transcriptional regulator</fullName>
    </submittedName>
</protein>
<comment type="caution">
    <text evidence="5">The sequence shown here is derived from an EMBL/GenBank/DDBJ whole genome shotgun (WGS) entry which is preliminary data.</text>
</comment>
<dbReference type="Proteomes" id="UP000282106">
    <property type="component" value="Unassembled WGS sequence"/>
</dbReference>
<keyword evidence="6" id="KW-1185">Reference proteome</keyword>
<keyword evidence="1" id="KW-0805">Transcription regulation</keyword>
<dbReference type="RefSeq" id="WP_123212058.1">
    <property type="nucleotide sequence ID" value="NZ_RJVO01000005.1"/>
</dbReference>
<proteinExistence type="predicted"/>
<dbReference type="CDD" id="cd06170">
    <property type="entry name" value="LuxR_C_like"/>
    <property type="match status" value="1"/>
</dbReference>
<evidence type="ECO:0000256" key="1">
    <source>
        <dbReference type="ARBA" id="ARBA00023015"/>
    </source>
</evidence>